<organism evidence="2 3">
    <name type="scientific">Lynx pardinus</name>
    <name type="common">Iberian lynx</name>
    <name type="synonym">Felis pardina</name>
    <dbReference type="NCBI Taxonomy" id="191816"/>
    <lineage>
        <taxon>Eukaryota</taxon>
        <taxon>Metazoa</taxon>
        <taxon>Chordata</taxon>
        <taxon>Craniata</taxon>
        <taxon>Vertebrata</taxon>
        <taxon>Euteleostomi</taxon>
        <taxon>Mammalia</taxon>
        <taxon>Eutheria</taxon>
        <taxon>Laurasiatheria</taxon>
        <taxon>Carnivora</taxon>
        <taxon>Feliformia</taxon>
        <taxon>Felidae</taxon>
        <taxon>Felinae</taxon>
        <taxon>Lynx</taxon>
    </lineage>
</organism>
<dbReference type="Proteomes" id="UP000386466">
    <property type="component" value="Unassembled WGS sequence"/>
</dbReference>
<protein>
    <submittedName>
        <fullName evidence="2">Uncharacterized protein</fullName>
    </submittedName>
</protein>
<gene>
    <name evidence="2" type="ORF">LYPA_23C015316</name>
</gene>
<feature type="compositionally biased region" description="Basic residues" evidence="1">
    <location>
        <begin position="18"/>
        <end position="39"/>
    </location>
</feature>
<feature type="non-terminal residue" evidence="2">
    <location>
        <position position="1"/>
    </location>
</feature>
<name>A0A485M9P5_LYNPA</name>
<keyword evidence="3" id="KW-1185">Reference proteome</keyword>
<evidence type="ECO:0000256" key="1">
    <source>
        <dbReference type="SAM" id="MobiDB-lite"/>
    </source>
</evidence>
<evidence type="ECO:0000313" key="2">
    <source>
        <dbReference type="EMBL" id="VFV17501.1"/>
    </source>
</evidence>
<sequence length="64" mass="7799">TQNRMKLMADNYDEDHHHYHHHHHHHHHRSPGRPQHSNHRPSPDQVSFTAAYLQDPFYPLDILR</sequence>
<proteinExistence type="predicted"/>
<feature type="region of interest" description="Disordered" evidence="1">
    <location>
        <begin position="1"/>
        <end position="50"/>
    </location>
</feature>
<accession>A0A485M9P5</accession>
<dbReference type="EMBL" id="CAAGRJ010000168">
    <property type="protein sequence ID" value="VFV17501.1"/>
    <property type="molecule type" value="Genomic_DNA"/>
</dbReference>
<reference evidence="2 3" key="1">
    <citation type="submission" date="2019-01" db="EMBL/GenBank/DDBJ databases">
        <authorList>
            <person name="Alioto T."/>
            <person name="Alioto T."/>
        </authorList>
    </citation>
    <scope>NUCLEOTIDE SEQUENCE [LARGE SCALE GENOMIC DNA]</scope>
</reference>
<dbReference type="AlphaFoldDB" id="A0A485M9P5"/>
<evidence type="ECO:0000313" key="3">
    <source>
        <dbReference type="Proteomes" id="UP000386466"/>
    </source>
</evidence>